<dbReference type="GO" id="GO:0071037">
    <property type="term" value="P:nuclear polyadenylation-dependent snRNA catabolic process"/>
    <property type="evidence" value="ECO:0007669"/>
    <property type="project" value="TreeGrafter"/>
</dbReference>
<comment type="similarity">
    <text evidence="9">Belongs to the exosome component 10/RRP6 family.</text>
</comment>
<dbReference type="InterPro" id="IPR036397">
    <property type="entry name" value="RNaseH_sf"/>
</dbReference>
<reference evidence="12" key="1">
    <citation type="submission" date="2018-02" db="EMBL/GenBank/DDBJ databases">
        <title>Rhizophora mucronata_Transcriptome.</title>
        <authorList>
            <person name="Meera S.P."/>
            <person name="Sreeshan A."/>
            <person name="Augustine A."/>
        </authorList>
    </citation>
    <scope>NUCLEOTIDE SEQUENCE</scope>
    <source>
        <tissue evidence="12">Leaf</tissue>
    </source>
</reference>
<dbReference type="Gene3D" id="1.10.150.80">
    <property type="entry name" value="HRDC domain"/>
    <property type="match status" value="1"/>
</dbReference>
<dbReference type="GO" id="GO:0071051">
    <property type="term" value="P:poly(A)-dependent snoRNA 3'-end processing"/>
    <property type="evidence" value="ECO:0007669"/>
    <property type="project" value="TreeGrafter"/>
</dbReference>
<dbReference type="GO" id="GO:0071039">
    <property type="term" value="P:nuclear polyadenylation-dependent CUT catabolic process"/>
    <property type="evidence" value="ECO:0007669"/>
    <property type="project" value="TreeGrafter"/>
</dbReference>
<dbReference type="SUPFAM" id="SSF47819">
    <property type="entry name" value="HRDC-like"/>
    <property type="match status" value="1"/>
</dbReference>
<accession>A0A2P2LTF3</accession>
<keyword evidence="2" id="KW-0698">rRNA processing</keyword>
<dbReference type="Pfam" id="PF00570">
    <property type="entry name" value="HRDC"/>
    <property type="match status" value="1"/>
</dbReference>
<dbReference type="GO" id="GO:0005730">
    <property type="term" value="C:nucleolus"/>
    <property type="evidence" value="ECO:0007669"/>
    <property type="project" value="UniProtKB-ARBA"/>
</dbReference>
<evidence type="ECO:0000256" key="4">
    <source>
        <dbReference type="ARBA" id="ARBA00022801"/>
    </source>
</evidence>
<dbReference type="GO" id="GO:0071038">
    <property type="term" value="P:TRAMP-dependent tRNA surveillance pathway"/>
    <property type="evidence" value="ECO:0007669"/>
    <property type="project" value="TreeGrafter"/>
</dbReference>
<evidence type="ECO:0000256" key="2">
    <source>
        <dbReference type="ARBA" id="ARBA00022552"/>
    </source>
</evidence>
<dbReference type="InterPro" id="IPR045092">
    <property type="entry name" value="Rrp6-like"/>
</dbReference>
<dbReference type="CDD" id="cd06147">
    <property type="entry name" value="Rrp6p_like_exo"/>
    <property type="match status" value="1"/>
</dbReference>
<sequence>MSQEAMEVEETEKSQTLKMLSSGSLASSLSSLASSSRDIPSNKDFHYYYNFDEFKVPMQQIAAKSQSLLQSIGSYGGIFKKSLRFPGDLDADVDDSAAYDWLVNVNDDILERFDASVDEFESGLGTGAGPGPGPDTESGFQLVYGKKKKTKGFVILGNGVATVKAAASVEESGVKVADKKGSSTVKAKVPFHIPTVRRPQDEYNILVNNSNQPFQHVWLERSEDGSRFVHPLERLSVLDFVNRSTGDVDSTSPLPLESTPFKLVEEVKDLKDLVAKLRGVNEFAVDLEHNQYRSFQGLTCLMQISTKTEDFIIDTLKLRIHVGPYLREVFKDPSKTKVMHGADRDIVWLQRDFGIYVCNLFDTGQASRVLKLERNSLEYLLHHFCGVTANKEYQNAEWRLRPLTPEMLRYAREDTHYLLHIHDLMRAMLHSMPNDGENSDSPLVEVYKRSYDICMQLYEKELLTESSYLHIYGLQGAGFNAQQLAIVAGLFEWRDVVARAEDESTGYILPNKTLLEIAKQMPVTTSKLHRLLKSKHHYLERNLGSIVSIIRHSMQNAATFEVAVQHLKALEATAQHLKEARKASEENIDVDDGCEVATGTVINLRPSNAGVDSIYGDVRTDDSMNDHCASFLLPKKEPFVAKLGSKGQGNLLKHHGENGDTKSESSAFTQDISEETLSISMHSGPSTSADISPSLKGIGSTVQVQKKPTSGFGALLGSAVAKNKLDLDTKGIGLTVQVQKKTTSGFGDLLGSAAAENKLNMEKKDKEDTKLEKVRSLANLPFHSFLGGDTPPKQVEEPIRVSEISLPNEHIPVSNSSSKLEEIIVLDNDSDMEEVEKNNTNTTNIPTDDKPVVSTTEMDAECEPPSLSDLSTSFKKCFQSTNQNRMTAEAENLAEPSGLLQLKPFDYASARRQVKFGDDLPEDTEEADGIRNRKGQLDSLVGRKSSAASQAQKDDGSTGFKQGRRRQAFPASGNRSATFR</sequence>
<dbReference type="Pfam" id="PF08066">
    <property type="entry name" value="PMC2NT"/>
    <property type="match status" value="1"/>
</dbReference>
<keyword evidence="6" id="KW-0269">Exonuclease</keyword>
<feature type="compositionally biased region" description="Acidic residues" evidence="10">
    <location>
        <begin position="1"/>
        <end position="10"/>
    </location>
</feature>
<dbReference type="InterPro" id="IPR012588">
    <property type="entry name" value="Exosome-assoc_fac_Rrp6_N"/>
</dbReference>
<dbReference type="SMART" id="SM00341">
    <property type="entry name" value="HRDC"/>
    <property type="match status" value="1"/>
</dbReference>
<dbReference type="InterPro" id="IPR049559">
    <property type="entry name" value="Rrp6p-like_exo"/>
</dbReference>
<dbReference type="GO" id="GO:0071040">
    <property type="term" value="P:nuclear polyadenylation-dependent antisense transcript catabolic process"/>
    <property type="evidence" value="ECO:0007669"/>
    <property type="project" value="TreeGrafter"/>
</dbReference>
<feature type="domain" description="HRDC" evidence="11">
    <location>
        <begin position="480"/>
        <end position="560"/>
    </location>
</feature>
<evidence type="ECO:0000256" key="1">
    <source>
        <dbReference type="ARBA" id="ARBA00004123"/>
    </source>
</evidence>
<dbReference type="GO" id="GO:0080188">
    <property type="term" value="P:gene silencing by siRNA-directed DNA methylation"/>
    <property type="evidence" value="ECO:0007669"/>
    <property type="project" value="UniProtKB-ARBA"/>
</dbReference>
<dbReference type="InterPro" id="IPR010997">
    <property type="entry name" value="HRDC-like_sf"/>
</dbReference>
<dbReference type="FunFam" id="1.10.150.80:FF:000001">
    <property type="entry name" value="Putative exosome component 10"/>
    <property type="match status" value="1"/>
</dbReference>
<evidence type="ECO:0000256" key="6">
    <source>
        <dbReference type="ARBA" id="ARBA00022839"/>
    </source>
</evidence>
<keyword evidence="7" id="KW-0943">RNA-mediated gene silencing</keyword>
<dbReference type="InterPro" id="IPR044876">
    <property type="entry name" value="HRDC_dom_sf"/>
</dbReference>
<keyword evidence="3" id="KW-0540">Nuclease</keyword>
<dbReference type="InterPro" id="IPR002121">
    <property type="entry name" value="HRDC_dom"/>
</dbReference>
<dbReference type="GO" id="GO:0000175">
    <property type="term" value="F:3'-5'-RNA exonuclease activity"/>
    <property type="evidence" value="ECO:0007669"/>
    <property type="project" value="InterPro"/>
</dbReference>
<dbReference type="FunFam" id="3.30.420.10:FF:000065">
    <property type="entry name" value="Protein RRP6-like 2 isoform A"/>
    <property type="match status" value="1"/>
</dbReference>
<evidence type="ECO:0000256" key="7">
    <source>
        <dbReference type="ARBA" id="ARBA00023158"/>
    </source>
</evidence>
<feature type="region of interest" description="Disordered" evidence="10">
    <location>
        <begin position="1"/>
        <end position="23"/>
    </location>
</feature>
<dbReference type="InterPro" id="IPR002562">
    <property type="entry name" value="3'-5'_exonuclease_dom"/>
</dbReference>
<dbReference type="SMART" id="SM00474">
    <property type="entry name" value="35EXOc"/>
    <property type="match status" value="1"/>
</dbReference>
<dbReference type="PROSITE" id="PS50967">
    <property type="entry name" value="HRDC"/>
    <property type="match status" value="1"/>
</dbReference>
<comment type="subcellular location">
    <subcellularLocation>
        <location evidence="1">Nucleus</location>
    </subcellularLocation>
</comment>
<dbReference type="GO" id="GO:0000467">
    <property type="term" value="P:exonucleolytic trimming to generate mature 3'-end of 5.8S rRNA from tricistronic rRNA transcript (SSU-rRNA, 5.8S rRNA, LSU-rRNA)"/>
    <property type="evidence" value="ECO:0007669"/>
    <property type="project" value="InterPro"/>
</dbReference>
<evidence type="ECO:0000256" key="8">
    <source>
        <dbReference type="ARBA" id="ARBA00023242"/>
    </source>
</evidence>
<dbReference type="GO" id="GO:0000176">
    <property type="term" value="C:nuclear exosome (RNase complex)"/>
    <property type="evidence" value="ECO:0007669"/>
    <property type="project" value="InterPro"/>
</dbReference>
<dbReference type="GO" id="GO:0000166">
    <property type="term" value="F:nucleotide binding"/>
    <property type="evidence" value="ECO:0007669"/>
    <property type="project" value="InterPro"/>
</dbReference>
<dbReference type="PANTHER" id="PTHR12124">
    <property type="entry name" value="POLYMYOSITIS/SCLERODERMA AUTOANTIGEN-RELATED"/>
    <property type="match status" value="1"/>
</dbReference>
<dbReference type="InterPro" id="IPR012337">
    <property type="entry name" value="RNaseH-like_sf"/>
</dbReference>
<feature type="region of interest" description="Disordered" evidence="10">
    <location>
        <begin position="917"/>
        <end position="980"/>
    </location>
</feature>
<dbReference type="GO" id="GO:0071044">
    <property type="term" value="P:histone mRNA catabolic process"/>
    <property type="evidence" value="ECO:0007669"/>
    <property type="project" value="TreeGrafter"/>
</dbReference>
<evidence type="ECO:0000256" key="3">
    <source>
        <dbReference type="ARBA" id="ARBA00022722"/>
    </source>
</evidence>
<dbReference type="GO" id="GO:0003727">
    <property type="term" value="F:single-stranded RNA binding"/>
    <property type="evidence" value="ECO:0007669"/>
    <property type="project" value="TreeGrafter"/>
</dbReference>
<evidence type="ECO:0000256" key="10">
    <source>
        <dbReference type="SAM" id="MobiDB-lite"/>
    </source>
</evidence>
<evidence type="ECO:0000256" key="9">
    <source>
        <dbReference type="ARBA" id="ARBA00043957"/>
    </source>
</evidence>
<protein>
    <recommendedName>
        <fullName evidence="11">HRDC domain-containing protein</fullName>
    </recommendedName>
</protein>
<dbReference type="Pfam" id="PF01612">
    <property type="entry name" value="DNA_pol_A_exo1"/>
    <property type="match status" value="1"/>
</dbReference>
<keyword evidence="4" id="KW-0378">Hydrolase</keyword>
<dbReference type="GO" id="GO:0071035">
    <property type="term" value="P:nuclear polyadenylation-dependent rRNA catabolic process"/>
    <property type="evidence" value="ECO:0007669"/>
    <property type="project" value="TreeGrafter"/>
</dbReference>
<dbReference type="Gene3D" id="3.30.420.10">
    <property type="entry name" value="Ribonuclease H-like superfamily/Ribonuclease H"/>
    <property type="match status" value="1"/>
</dbReference>
<dbReference type="SUPFAM" id="SSF53098">
    <property type="entry name" value="Ribonuclease H-like"/>
    <property type="match status" value="1"/>
</dbReference>
<organism evidence="12">
    <name type="scientific">Rhizophora mucronata</name>
    <name type="common">Asiatic mangrove</name>
    <dbReference type="NCBI Taxonomy" id="61149"/>
    <lineage>
        <taxon>Eukaryota</taxon>
        <taxon>Viridiplantae</taxon>
        <taxon>Streptophyta</taxon>
        <taxon>Embryophyta</taxon>
        <taxon>Tracheophyta</taxon>
        <taxon>Spermatophyta</taxon>
        <taxon>Magnoliopsida</taxon>
        <taxon>eudicotyledons</taxon>
        <taxon>Gunneridae</taxon>
        <taxon>Pentapetalae</taxon>
        <taxon>rosids</taxon>
        <taxon>fabids</taxon>
        <taxon>Malpighiales</taxon>
        <taxon>Rhizophoraceae</taxon>
        <taxon>Rhizophora</taxon>
    </lineage>
</organism>
<dbReference type="EMBL" id="GGEC01040768">
    <property type="protein sequence ID" value="MBX21252.1"/>
    <property type="molecule type" value="Transcribed_RNA"/>
</dbReference>
<dbReference type="AlphaFoldDB" id="A0A2P2LTF3"/>
<name>A0A2P2LTF3_RHIMU</name>
<dbReference type="PANTHER" id="PTHR12124:SF47">
    <property type="entry name" value="EXOSOME COMPONENT 10"/>
    <property type="match status" value="1"/>
</dbReference>
<keyword evidence="5" id="KW-0271">Exosome</keyword>
<keyword evidence="8" id="KW-0539">Nucleus</keyword>
<evidence type="ECO:0000313" key="12">
    <source>
        <dbReference type="EMBL" id="MBX21252.1"/>
    </source>
</evidence>
<evidence type="ECO:0000259" key="11">
    <source>
        <dbReference type="PROSITE" id="PS50967"/>
    </source>
</evidence>
<dbReference type="GO" id="GO:0071036">
    <property type="term" value="P:nuclear polyadenylation-dependent snoRNA catabolic process"/>
    <property type="evidence" value="ECO:0007669"/>
    <property type="project" value="TreeGrafter"/>
</dbReference>
<evidence type="ECO:0000256" key="5">
    <source>
        <dbReference type="ARBA" id="ARBA00022835"/>
    </source>
</evidence>
<proteinExistence type="inferred from homology"/>